<evidence type="ECO:0008006" key="3">
    <source>
        <dbReference type="Google" id="ProtNLM"/>
    </source>
</evidence>
<sequence length="87" mass="10066">MATRQSVENCLQQCEEVLRIASDEYTQGAKQEHYNDESYIEAQGLLQTAANEIETLVASGNLQQREQLKLMRNQIQQMQHNMIVLNR</sequence>
<accession>A0A0K9GY07</accession>
<gene>
    <name evidence="1" type="ORF">AC625_19960</name>
</gene>
<keyword evidence="2" id="KW-1185">Reference proteome</keyword>
<dbReference type="EMBL" id="LFZW01000001">
    <property type="protein sequence ID" value="KMY51538.1"/>
    <property type="molecule type" value="Genomic_DNA"/>
</dbReference>
<dbReference type="RefSeq" id="WP_049682890.1">
    <property type="nucleotide sequence ID" value="NZ_JBIVOD010000007.1"/>
</dbReference>
<dbReference type="OrthoDB" id="2970872at2"/>
<dbReference type="Proteomes" id="UP000037146">
    <property type="component" value="Unassembled WGS sequence"/>
</dbReference>
<organism evidence="1 2">
    <name type="scientific">Peribacillus loiseleuriae</name>
    <dbReference type="NCBI Taxonomy" id="1679170"/>
    <lineage>
        <taxon>Bacteria</taxon>
        <taxon>Bacillati</taxon>
        <taxon>Bacillota</taxon>
        <taxon>Bacilli</taxon>
        <taxon>Bacillales</taxon>
        <taxon>Bacillaceae</taxon>
        <taxon>Peribacillus</taxon>
    </lineage>
</organism>
<evidence type="ECO:0000313" key="1">
    <source>
        <dbReference type="EMBL" id="KMY51538.1"/>
    </source>
</evidence>
<protein>
    <recommendedName>
        <fullName evidence="3">DUF2524 domain-containing protein</fullName>
    </recommendedName>
</protein>
<dbReference type="Pfam" id="PF10732">
    <property type="entry name" value="DUF2524"/>
    <property type="match status" value="1"/>
</dbReference>
<comment type="caution">
    <text evidence="1">The sequence shown here is derived from an EMBL/GenBank/DDBJ whole genome shotgun (WGS) entry which is preliminary data.</text>
</comment>
<reference evidence="2" key="1">
    <citation type="submission" date="2015-07" db="EMBL/GenBank/DDBJ databases">
        <title>Genome sequencing project for genomic taxonomy and phylogenomics of Bacillus-like bacteria.</title>
        <authorList>
            <person name="Liu B."/>
            <person name="Wang J."/>
            <person name="Zhu Y."/>
            <person name="Liu G."/>
            <person name="Chen Q."/>
            <person name="Chen Z."/>
            <person name="Lan J."/>
            <person name="Che J."/>
            <person name="Ge C."/>
            <person name="Shi H."/>
            <person name="Pan Z."/>
            <person name="Liu X."/>
        </authorList>
    </citation>
    <scope>NUCLEOTIDE SEQUENCE [LARGE SCALE GENOMIC DNA]</scope>
    <source>
        <strain evidence="2">FJAT-27997</strain>
    </source>
</reference>
<dbReference type="AlphaFoldDB" id="A0A0K9GY07"/>
<dbReference type="PATRIC" id="fig|1679170.3.peg.4532"/>
<evidence type="ECO:0000313" key="2">
    <source>
        <dbReference type="Proteomes" id="UP000037146"/>
    </source>
</evidence>
<dbReference type="STRING" id="1679170.AC625_19960"/>
<proteinExistence type="predicted"/>
<dbReference type="InterPro" id="IPR019668">
    <property type="entry name" value="Uncharacterised_YtzC"/>
</dbReference>
<name>A0A0K9GY07_9BACI</name>